<evidence type="ECO:0000256" key="2">
    <source>
        <dbReference type="ARBA" id="ARBA00049666"/>
    </source>
</evidence>
<dbReference type="AlphaFoldDB" id="A0A9R1D615"/>
<protein>
    <submittedName>
        <fullName evidence="5">AAA family ATPase</fullName>
    </submittedName>
</protein>
<evidence type="ECO:0000313" key="5">
    <source>
        <dbReference type="EMBL" id="MCQ4333731.1"/>
    </source>
</evidence>
<comment type="similarity">
    <text evidence="2">Belongs to the Sph1/Sph2 family.</text>
</comment>
<dbReference type="GO" id="GO:0016887">
    <property type="term" value="F:ATP hydrolysis activity"/>
    <property type="evidence" value="ECO:0007669"/>
    <property type="project" value="InterPro"/>
</dbReference>
<dbReference type="EMBL" id="JAHLKM010000011">
    <property type="protein sequence ID" value="MCQ4333731.1"/>
    <property type="molecule type" value="Genomic_DNA"/>
</dbReference>
<feature type="coiled-coil region" evidence="3">
    <location>
        <begin position="139"/>
        <end position="295"/>
    </location>
</feature>
<dbReference type="InterPro" id="IPR027417">
    <property type="entry name" value="P-loop_NTPase"/>
</dbReference>
<sequence>MRPEQTAAKTQLTVRNIGGIETTSVEFTPGVTVLSGENATNRTSLLQAIMAALGSDDISIKGDADTATVELEIDGETYSRTLTRKKKGTTVVEAGEGEACLDDPTLADLFAFLLESNEARRAVATDVNPREIIMRPVDTDEIQAEIDRLLERRDDLEEELDELAGLKDRRPALEERRRELQAEIEQTRADLAAKEEELEARDANVEQTREEKAELEERLADLRAKRAELEEIRYELETERESLESMRAQKRELDVEFEELPEAPVEEIDGLEARIDRLREQKRSLESEINEIQNVIQFNQGMLDSGTEDPLDVLESAGEESVTGGLLPDETVACWTCGSDVSRGQIESTVDRLRELSQDKLSEIDELEGELEDLTGEIEELKGEKSRRERLKRRRSDIEAEIERGESNVDRLTDRREALRNGIESLESEIESLEDDSYQEILDIHREANQLEYELGRLEGELEDVESELADVEDRLDAESELRSRRQELTAEIEECRTRIDRIERQAVEEFNGHMDSILERLGYSNLERIWLERVERDVREGRRTVTKRVFELHIVRQTDTGATYEDTVDHLSESEREVTGLVFALAGYLAHEVHEDVPFMLLDSLEAIDSERIAALVEYVEGFSEYLVVALLPEDAAALPEGYRRIEDI</sequence>
<feature type="coiled-coil region" evidence="3">
    <location>
        <begin position="350"/>
        <end position="506"/>
    </location>
</feature>
<dbReference type="Gene3D" id="1.20.5.1160">
    <property type="entry name" value="Vasodilator-stimulated phosphoprotein"/>
    <property type="match status" value="1"/>
</dbReference>
<dbReference type="SUPFAM" id="SSF52540">
    <property type="entry name" value="P-loop containing nucleoside triphosphate hydrolases"/>
    <property type="match status" value="1"/>
</dbReference>
<dbReference type="PANTHER" id="PTHR32114">
    <property type="entry name" value="ABC TRANSPORTER ABCH.3"/>
    <property type="match status" value="1"/>
</dbReference>
<evidence type="ECO:0000313" key="6">
    <source>
        <dbReference type="Proteomes" id="UP001139494"/>
    </source>
</evidence>
<keyword evidence="6" id="KW-1185">Reference proteome</keyword>
<proteinExistence type="inferred from homology"/>
<dbReference type="Proteomes" id="UP001139494">
    <property type="component" value="Unassembled WGS sequence"/>
</dbReference>
<evidence type="ECO:0000256" key="3">
    <source>
        <dbReference type="SAM" id="Coils"/>
    </source>
</evidence>
<evidence type="ECO:0000256" key="1">
    <source>
        <dbReference type="ARBA" id="ARBA00023054"/>
    </source>
</evidence>
<dbReference type="Gene3D" id="3.40.50.300">
    <property type="entry name" value="P-loop containing nucleotide triphosphate hydrolases"/>
    <property type="match status" value="2"/>
</dbReference>
<dbReference type="InterPro" id="IPR038729">
    <property type="entry name" value="Rad50/SbcC_AAA"/>
</dbReference>
<organism evidence="5 6">
    <name type="scientific">Natronomonas aquatica</name>
    <dbReference type="NCBI Taxonomy" id="2841590"/>
    <lineage>
        <taxon>Archaea</taxon>
        <taxon>Methanobacteriati</taxon>
        <taxon>Methanobacteriota</taxon>
        <taxon>Stenosarchaea group</taxon>
        <taxon>Halobacteria</taxon>
        <taxon>Halobacteriales</taxon>
        <taxon>Natronomonadaceae</taxon>
        <taxon>Natronomonas</taxon>
    </lineage>
</organism>
<feature type="domain" description="Rad50/SbcC-type AAA" evidence="4">
    <location>
        <begin position="11"/>
        <end position="225"/>
    </location>
</feature>
<keyword evidence="1 3" id="KW-0175">Coiled coil</keyword>
<dbReference type="RefSeq" id="WP_256029757.1">
    <property type="nucleotide sequence ID" value="NZ_JAHLKM010000011.1"/>
</dbReference>
<dbReference type="Pfam" id="PF13476">
    <property type="entry name" value="AAA_23"/>
    <property type="match status" value="1"/>
</dbReference>
<dbReference type="PANTHER" id="PTHR32114:SF2">
    <property type="entry name" value="ABC TRANSPORTER ABCH.3"/>
    <property type="match status" value="1"/>
</dbReference>
<evidence type="ECO:0000259" key="4">
    <source>
        <dbReference type="Pfam" id="PF13476"/>
    </source>
</evidence>
<dbReference type="GO" id="GO:0006302">
    <property type="term" value="P:double-strand break repair"/>
    <property type="evidence" value="ECO:0007669"/>
    <property type="project" value="InterPro"/>
</dbReference>
<accession>A0A9R1D615</accession>
<gene>
    <name evidence="5" type="ORF">KM295_09615</name>
</gene>
<reference evidence="5" key="1">
    <citation type="journal article" date="2023" name="Front. Microbiol.">
        <title>Genomic-based phylogenetic and metabolic analyses of the genus Natronomonas, and description of Natronomonas aquatica sp. nov.</title>
        <authorList>
            <person name="Garcia-Roldan A."/>
            <person name="Duran-Viseras A."/>
            <person name="de la Haba R.R."/>
            <person name="Corral P."/>
            <person name="Sanchez-Porro C."/>
            <person name="Ventosa A."/>
        </authorList>
    </citation>
    <scope>NUCLEOTIDE SEQUENCE</scope>
    <source>
        <strain evidence="5">F2-12</strain>
    </source>
</reference>
<dbReference type="NCBIfam" id="NF045487">
    <property type="entry name" value="ASRP"/>
    <property type="match status" value="1"/>
</dbReference>
<name>A0A9R1D615_9EURY</name>
<comment type="caution">
    <text evidence="5">The sequence shown here is derived from an EMBL/GenBank/DDBJ whole genome shotgun (WGS) entry which is preliminary data.</text>
</comment>